<feature type="domain" description="Serine aminopeptidase S33" evidence="1">
    <location>
        <begin position="314"/>
        <end position="428"/>
    </location>
</feature>
<dbReference type="GO" id="GO:0005829">
    <property type="term" value="C:cytosol"/>
    <property type="evidence" value="ECO:0007669"/>
    <property type="project" value="TreeGrafter"/>
</dbReference>
<dbReference type="PANTHER" id="PTHR42886:SF53">
    <property type="entry name" value="ALPHA_BETA-HYDROLASES SUPERFAMILY PROTEIN"/>
    <property type="match status" value="1"/>
</dbReference>
<feature type="domain" description="Serine aminopeptidase S33" evidence="1">
    <location>
        <begin position="82"/>
        <end position="248"/>
    </location>
</feature>
<dbReference type="Pfam" id="PF12146">
    <property type="entry name" value="Hydrolase_4"/>
    <property type="match status" value="2"/>
</dbReference>
<organism evidence="2 3">
    <name type="scientific">Chenopodium quinoa</name>
    <name type="common">Quinoa</name>
    <dbReference type="NCBI Taxonomy" id="63459"/>
    <lineage>
        <taxon>Eukaryota</taxon>
        <taxon>Viridiplantae</taxon>
        <taxon>Streptophyta</taxon>
        <taxon>Embryophyta</taxon>
        <taxon>Tracheophyta</taxon>
        <taxon>Spermatophyta</taxon>
        <taxon>Magnoliopsida</taxon>
        <taxon>eudicotyledons</taxon>
        <taxon>Gunneridae</taxon>
        <taxon>Pentapetalae</taxon>
        <taxon>Caryophyllales</taxon>
        <taxon>Chenopodiaceae</taxon>
        <taxon>Chenopodioideae</taxon>
        <taxon>Atripliceae</taxon>
        <taxon>Chenopodium</taxon>
    </lineage>
</organism>
<evidence type="ECO:0000259" key="1">
    <source>
        <dbReference type="Pfam" id="PF12146"/>
    </source>
</evidence>
<dbReference type="PANTHER" id="PTHR42886">
    <property type="entry name" value="RE40534P-RELATED"/>
    <property type="match status" value="1"/>
</dbReference>
<keyword evidence="3" id="KW-1185">Reference proteome</keyword>
<reference evidence="2" key="2">
    <citation type="submission" date="2021-03" db="UniProtKB">
        <authorList>
            <consortium name="EnsemblPlants"/>
        </authorList>
    </citation>
    <scope>IDENTIFICATION</scope>
</reference>
<dbReference type="SUPFAM" id="SSF53474">
    <property type="entry name" value="alpha/beta-Hydrolases"/>
    <property type="match status" value="2"/>
</dbReference>
<reference evidence="2" key="1">
    <citation type="journal article" date="2017" name="Nature">
        <title>The genome of Chenopodium quinoa.</title>
        <authorList>
            <person name="Jarvis D.E."/>
            <person name="Ho Y.S."/>
            <person name="Lightfoot D.J."/>
            <person name="Schmoeckel S.M."/>
            <person name="Li B."/>
            <person name="Borm T.J.A."/>
            <person name="Ohyanagi H."/>
            <person name="Mineta K."/>
            <person name="Michell C.T."/>
            <person name="Saber N."/>
            <person name="Kharbatia N.M."/>
            <person name="Rupper R.R."/>
            <person name="Sharp A.R."/>
            <person name="Dally N."/>
            <person name="Boughton B.A."/>
            <person name="Woo Y.H."/>
            <person name="Gao G."/>
            <person name="Schijlen E.G.W.M."/>
            <person name="Guo X."/>
            <person name="Momin A.A."/>
            <person name="Negrao S."/>
            <person name="Al-Babili S."/>
            <person name="Gehring C."/>
            <person name="Roessner U."/>
            <person name="Jung C."/>
            <person name="Murphy K."/>
            <person name="Arold S.T."/>
            <person name="Gojobori T."/>
            <person name="van der Linden C.G."/>
            <person name="van Loo E.N."/>
            <person name="Jellen E.N."/>
            <person name="Maughan P.J."/>
            <person name="Tester M."/>
        </authorList>
    </citation>
    <scope>NUCLEOTIDE SEQUENCE [LARGE SCALE GENOMIC DNA]</scope>
    <source>
        <strain evidence="2">cv. PI 614886</strain>
    </source>
</reference>
<dbReference type="EnsemblPlants" id="AUR62029053-RA">
    <property type="protein sequence ID" value="AUR62029053-RA:cds"/>
    <property type="gene ID" value="AUR62029053"/>
</dbReference>
<dbReference type="Proteomes" id="UP000596660">
    <property type="component" value="Unplaced"/>
</dbReference>
<dbReference type="InterPro" id="IPR022742">
    <property type="entry name" value="Hydrolase_4"/>
</dbReference>
<accession>A0A803MGF1</accession>
<protein>
    <recommendedName>
        <fullName evidence="1">Serine aminopeptidase S33 domain-containing protein</fullName>
    </recommendedName>
</protein>
<evidence type="ECO:0000313" key="3">
    <source>
        <dbReference type="Proteomes" id="UP000596660"/>
    </source>
</evidence>
<dbReference type="OMA" id="LRINEDC"/>
<dbReference type="Gramene" id="AUR62029053-RA">
    <property type="protein sequence ID" value="AUR62029053-RA:cds"/>
    <property type="gene ID" value="AUR62029053"/>
</dbReference>
<sequence>MVKSLRNLGAVLLADHPTFWKRPYSHYNFPVHHQFQFPASFNRNFKTTLTMSLNAVNQLQKITVLNHRSEKLVGLLHDTGSKDVVIVCHGFVGGKEHKLAVDLCVALEKEGISAYRFDFSGNGYVMIDNLVRESDGAWAYGNYMKEAEDICAVVKHLNGANRIVTATVGHSKGGDVVLLYASKYHDIHTVVNLSGRYDLKKGIAERLGEDFMERIKKNGYIDVKCKKTGEVLYRVTEENLMDRLSTDMHEASLRINEDCRCTLADHLFRRSGHFFRAKCFWFKVLIYFNQPQKMVVVNDQSEKLVGLLHDTGSKDVVVVCHGFKSSKEQETMVDICGALEKEGISAYRFDFSGNGDSDGAFAYGNYVKEAEDIRAVVKHFHGANRIVSAILGHSKGGNVVLLYASKYHDVRTVVNLSGRYDLKKGIAERLGEDFMERIEKKGFIDVECKKTGKFLFRVTKENTMDRLNTDMQEAALRIDKNCRVLTVHGSADKTTPVEDAYEFSKIIPNHKLHIIEGANHPFSEHQDELIPVIADFIKSCIQQDKEISG</sequence>
<proteinExistence type="predicted"/>
<name>A0A803MGF1_CHEQI</name>
<dbReference type="InterPro" id="IPR029058">
    <property type="entry name" value="AB_hydrolase_fold"/>
</dbReference>
<evidence type="ECO:0000313" key="2">
    <source>
        <dbReference type="EnsemblPlants" id="AUR62029053-RA:cds"/>
    </source>
</evidence>
<dbReference type="AlphaFoldDB" id="A0A803MGF1"/>
<dbReference type="Gene3D" id="3.40.50.1820">
    <property type="entry name" value="alpha/beta hydrolase"/>
    <property type="match status" value="2"/>
</dbReference>